<proteinExistence type="predicted"/>
<organism evidence="1 2">
    <name type="scientific">Coniosporium uncinatum</name>
    <dbReference type="NCBI Taxonomy" id="93489"/>
    <lineage>
        <taxon>Eukaryota</taxon>
        <taxon>Fungi</taxon>
        <taxon>Dikarya</taxon>
        <taxon>Ascomycota</taxon>
        <taxon>Pezizomycotina</taxon>
        <taxon>Dothideomycetes</taxon>
        <taxon>Dothideomycetes incertae sedis</taxon>
        <taxon>Coniosporium</taxon>
    </lineage>
</organism>
<evidence type="ECO:0000313" key="1">
    <source>
        <dbReference type="EMBL" id="KAK3082076.1"/>
    </source>
</evidence>
<sequence>MHMWNTDLTLDSNKLLNDLSNAVLLRSDLHTAFDERKFVFFPKSEEGGFVVHMLEPTPELGQLFHNVHVQPLWQCNARFLYARFAWAIFPSLAGFLSKPNAARRLIFVKADDTHIEWVEEEVIGMEKWRARVSASRNCSPRKRQRAAELDDLGIVETIERSEAPPGGCKRRRQTSNKIPSPGLSSSSGIEPGADSEPKKNPGSNDSPQRGPQNQNLVPAWVVATPSLSNDEFSDEDPVRAAAELEEDLALQRTHIPNFHCLEKHQEPPGWYPGWRSVERLKRRWINRSQPAGYDSNRDFKGKSPREGNRHDRVGIWTDWGVEVREDG</sequence>
<name>A0ACC3DZ19_9PEZI</name>
<comment type="caution">
    <text evidence="1">The sequence shown here is derived from an EMBL/GenBank/DDBJ whole genome shotgun (WGS) entry which is preliminary data.</text>
</comment>
<reference evidence="1" key="1">
    <citation type="submission" date="2024-09" db="EMBL/GenBank/DDBJ databases">
        <title>Black Yeasts Isolated from many extreme environments.</title>
        <authorList>
            <person name="Coleine C."/>
            <person name="Stajich J.E."/>
            <person name="Selbmann L."/>
        </authorList>
    </citation>
    <scope>NUCLEOTIDE SEQUENCE</scope>
    <source>
        <strain evidence="1">CCFEE 5737</strain>
    </source>
</reference>
<dbReference type="Proteomes" id="UP001186974">
    <property type="component" value="Unassembled WGS sequence"/>
</dbReference>
<protein>
    <submittedName>
        <fullName evidence="1">Uncharacterized protein</fullName>
    </submittedName>
</protein>
<keyword evidence="2" id="KW-1185">Reference proteome</keyword>
<gene>
    <name evidence="1" type="ORF">LTS18_005474</name>
</gene>
<dbReference type="EMBL" id="JAWDJW010000013">
    <property type="protein sequence ID" value="KAK3082076.1"/>
    <property type="molecule type" value="Genomic_DNA"/>
</dbReference>
<evidence type="ECO:0000313" key="2">
    <source>
        <dbReference type="Proteomes" id="UP001186974"/>
    </source>
</evidence>
<accession>A0ACC3DZ19</accession>